<dbReference type="Proteomes" id="UP001054945">
    <property type="component" value="Unassembled WGS sequence"/>
</dbReference>
<evidence type="ECO:0000313" key="1">
    <source>
        <dbReference type="EMBL" id="GIX97717.1"/>
    </source>
</evidence>
<organism evidence="1 2">
    <name type="scientific">Caerostris extrusa</name>
    <name type="common">Bark spider</name>
    <name type="synonym">Caerostris bankana</name>
    <dbReference type="NCBI Taxonomy" id="172846"/>
    <lineage>
        <taxon>Eukaryota</taxon>
        <taxon>Metazoa</taxon>
        <taxon>Ecdysozoa</taxon>
        <taxon>Arthropoda</taxon>
        <taxon>Chelicerata</taxon>
        <taxon>Arachnida</taxon>
        <taxon>Araneae</taxon>
        <taxon>Araneomorphae</taxon>
        <taxon>Entelegynae</taxon>
        <taxon>Araneoidea</taxon>
        <taxon>Araneidae</taxon>
        <taxon>Caerostris</taxon>
    </lineage>
</organism>
<reference evidence="1 2" key="1">
    <citation type="submission" date="2021-06" db="EMBL/GenBank/DDBJ databases">
        <title>Caerostris extrusa draft genome.</title>
        <authorList>
            <person name="Kono N."/>
            <person name="Arakawa K."/>
        </authorList>
    </citation>
    <scope>NUCLEOTIDE SEQUENCE [LARGE SCALE GENOMIC DNA]</scope>
</reference>
<comment type="caution">
    <text evidence="1">The sequence shown here is derived from an EMBL/GenBank/DDBJ whole genome shotgun (WGS) entry which is preliminary data.</text>
</comment>
<protein>
    <submittedName>
        <fullName evidence="1">Uncharacterized protein</fullName>
    </submittedName>
</protein>
<accession>A0AAV4PK16</accession>
<dbReference type="EMBL" id="BPLR01004813">
    <property type="protein sequence ID" value="GIX97717.1"/>
    <property type="molecule type" value="Genomic_DNA"/>
</dbReference>
<gene>
    <name evidence="1" type="ORF">CEXT_532971</name>
</gene>
<evidence type="ECO:0000313" key="2">
    <source>
        <dbReference type="Proteomes" id="UP001054945"/>
    </source>
</evidence>
<name>A0AAV4PK16_CAEEX</name>
<keyword evidence="2" id="KW-1185">Reference proteome</keyword>
<dbReference type="AlphaFoldDB" id="A0AAV4PK16"/>
<sequence>MHGFQKAFFKYGSPDPRSPRYLRIPCFEELKRIPVLLNAVNSKLSTRDNLHCTHILKDNIHIGLTFRHMHPLPRTQRIDFLAYEFMMPITDARKETNIAGCKYFEPFLCRHTWKDSCLNECKHMKKDSFPEGKWKKFTERFNLFSTAFLNVGKYSYKSYEKKLAELPTDANEKVFIDSSEFNKIFVVPSMSVKAGNSAQSRRCLQSRFHYLNFYSSCSAHLLNIANVGMKRISPPQRCGKITFLKCLRVCLVCGEGRD</sequence>
<proteinExistence type="predicted"/>